<dbReference type="InterPro" id="IPR050092">
    <property type="entry name" value="RNase_H"/>
</dbReference>
<dbReference type="PROSITE" id="PS50879">
    <property type="entry name" value="RNASE_H_1"/>
    <property type="match status" value="1"/>
</dbReference>
<keyword evidence="5 10" id="KW-0540">Nuclease</keyword>
<comment type="subunit">
    <text evidence="3 10">Monomer.</text>
</comment>
<evidence type="ECO:0000256" key="9">
    <source>
        <dbReference type="ARBA" id="ARBA00022842"/>
    </source>
</evidence>
<accession>A0A1G2D025</accession>
<evidence type="ECO:0000256" key="2">
    <source>
        <dbReference type="ARBA" id="ARBA00005300"/>
    </source>
</evidence>
<comment type="caution">
    <text evidence="12">The sequence shown here is derived from an EMBL/GenBank/DDBJ whole genome shotgun (WGS) entry which is preliminary data.</text>
</comment>
<dbReference type="HAMAP" id="MF_00042">
    <property type="entry name" value="RNase_H"/>
    <property type="match status" value="1"/>
</dbReference>
<dbReference type="EMBL" id="MHLI01000004">
    <property type="protein sequence ID" value="OGZ06270.1"/>
    <property type="molecule type" value="Genomic_DNA"/>
</dbReference>
<evidence type="ECO:0000256" key="8">
    <source>
        <dbReference type="ARBA" id="ARBA00022801"/>
    </source>
</evidence>
<organism evidence="12 13">
    <name type="scientific">Candidatus Lloydbacteria bacterium RIFCSPHIGHO2_01_FULL_49_22</name>
    <dbReference type="NCBI Taxonomy" id="1798658"/>
    <lineage>
        <taxon>Bacteria</taxon>
        <taxon>Candidatus Lloydiibacteriota</taxon>
    </lineage>
</organism>
<dbReference type="InterPro" id="IPR002156">
    <property type="entry name" value="RNaseH_domain"/>
</dbReference>
<dbReference type="GO" id="GO:0000287">
    <property type="term" value="F:magnesium ion binding"/>
    <property type="evidence" value="ECO:0007669"/>
    <property type="project" value="UniProtKB-UniRule"/>
</dbReference>
<comment type="subcellular location">
    <subcellularLocation>
        <location evidence="10">Cytoplasm</location>
    </subcellularLocation>
</comment>
<evidence type="ECO:0000256" key="3">
    <source>
        <dbReference type="ARBA" id="ARBA00011245"/>
    </source>
</evidence>
<dbReference type="CDD" id="cd09278">
    <property type="entry name" value="RNase_HI_prokaryote_like"/>
    <property type="match status" value="1"/>
</dbReference>
<dbReference type="AlphaFoldDB" id="A0A1G2D025"/>
<evidence type="ECO:0000313" key="12">
    <source>
        <dbReference type="EMBL" id="OGZ06270.1"/>
    </source>
</evidence>
<keyword evidence="7 10" id="KW-0255">Endonuclease</keyword>
<feature type="binding site" evidence="10">
    <location>
        <position position="21"/>
    </location>
    <ligand>
        <name>Mg(2+)</name>
        <dbReference type="ChEBI" id="CHEBI:18420"/>
        <label>1</label>
    </ligand>
</feature>
<gene>
    <name evidence="10" type="primary">rnhA</name>
    <name evidence="12" type="ORF">A2845_00490</name>
</gene>
<comment type="function">
    <text evidence="10">Endonuclease that specifically degrades the RNA of RNA-DNA hybrids.</text>
</comment>
<proteinExistence type="inferred from homology"/>
<dbReference type="PANTHER" id="PTHR10642">
    <property type="entry name" value="RIBONUCLEASE H1"/>
    <property type="match status" value="1"/>
</dbReference>
<name>A0A1G2D025_9BACT</name>
<dbReference type="EC" id="3.1.26.4" evidence="4 10"/>
<dbReference type="InterPro" id="IPR036397">
    <property type="entry name" value="RNaseH_sf"/>
</dbReference>
<keyword evidence="8 10" id="KW-0378">Hydrolase</keyword>
<comment type="catalytic activity">
    <reaction evidence="1 10">
        <text>Endonucleolytic cleavage to 5'-phosphomonoester.</text>
        <dbReference type="EC" id="3.1.26.4"/>
    </reaction>
</comment>
<feature type="binding site" evidence="10">
    <location>
        <position position="151"/>
    </location>
    <ligand>
        <name>Mg(2+)</name>
        <dbReference type="ChEBI" id="CHEBI:18420"/>
        <label>2</label>
    </ligand>
</feature>
<feature type="binding site" evidence="10">
    <location>
        <position position="83"/>
    </location>
    <ligand>
        <name>Mg(2+)</name>
        <dbReference type="ChEBI" id="CHEBI:18420"/>
        <label>1</label>
    </ligand>
</feature>
<evidence type="ECO:0000313" key="13">
    <source>
        <dbReference type="Proteomes" id="UP000177122"/>
    </source>
</evidence>
<evidence type="ECO:0000256" key="6">
    <source>
        <dbReference type="ARBA" id="ARBA00022723"/>
    </source>
</evidence>
<evidence type="ECO:0000256" key="5">
    <source>
        <dbReference type="ARBA" id="ARBA00022722"/>
    </source>
</evidence>
<dbReference type="GO" id="GO:0043137">
    <property type="term" value="P:DNA replication, removal of RNA primer"/>
    <property type="evidence" value="ECO:0007669"/>
    <property type="project" value="TreeGrafter"/>
</dbReference>
<dbReference type="GO" id="GO:0003676">
    <property type="term" value="F:nucleic acid binding"/>
    <property type="evidence" value="ECO:0007669"/>
    <property type="project" value="InterPro"/>
</dbReference>
<comment type="similarity">
    <text evidence="2 10">Belongs to the RNase H family.</text>
</comment>
<keyword evidence="6 10" id="KW-0479">Metal-binding</keyword>
<feature type="domain" description="RNase H type-1" evidence="11">
    <location>
        <begin position="12"/>
        <end position="159"/>
    </location>
</feature>
<keyword evidence="9 10" id="KW-0460">Magnesium</keyword>
<reference evidence="12 13" key="1">
    <citation type="journal article" date="2016" name="Nat. Commun.">
        <title>Thousands of microbial genomes shed light on interconnected biogeochemical processes in an aquifer system.</title>
        <authorList>
            <person name="Anantharaman K."/>
            <person name="Brown C.T."/>
            <person name="Hug L.A."/>
            <person name="Sharon I."/>
            <person name="Castelle C.J."/>
            <person name="Probst A.J."/>
            <person name="Thomas B.C."/>
            <person name="Singh A."/>
            <person name="Wilkins M.J."/>
            <person name="Karaoz U."/>
            <person name="Brodie E.L."/>
            <person name="Williams K.H."/>
            <person name="Hubbard S.S."/>
            <person name="Banfield J.F."/>
        </authorList>
    </citation>
    <scope>NUCLEOTIDE SEQUENCE [LARGE SCALE GENOMIC DNA]</scope>
</reference>
<evidence type="ECO:0000256" key="10">
    <source>
        <dbReference type="HAMAP-Rule" id="MF_00042"/>
    </source>
</evidence>
<dbReference type="GO" id="GO:0005737">
    <property type="term" value="C:cytoplasm"/>
    <property type="evidence" value="ECO:0007669"/>
    <property type="project" value="UniProtKB-SubCell"/>
</dbReference>
<evidence type="ECO:0000259" key="11">
    <source>
        <dbReference type="PROSITE" id="PS50879"/>
    </source>
</evidence>
<sequence>MKGPKPDLDNSAQRTHLLFTDGSSLGNPGSGGWGAVLVIDGNQVVELGGHEKHTTNNSMELLALIKGLERLSEESGEVTIFTDSKYVHKGATEWSHGWKVRGWKTMAKTEVGNRDLWEVALSLLDDRKKFGTEKWVHVPGHSGIVGNERCDVIATGFAKEEEVPLFQGTLGDYAVDILNIAVDEKKSEARSVARAHSRAKAYSYLSLVGGVAKRHLTWGECEGRVKGKSGVRYKKTLSSSDESAILRSWGASL</sequence>
<dbReference type="Gene3D" id="3.30.420.10">
    <property type="entry name" value="Ribonuclease H-like superfamily/Ribonuclease H"/>
    <property type="match status" value="1"/>
</dbReference>
<dbReference type="InterPro" id="IPR022892">
    <property type="entry name" value="RNaseHI"/>
</dbReference>
<feature type="binding site" evidence="10">
    <location>
        <position position="21"/>
    </location>
    <ligand>
        <name>Mg(2+)</name>
        <dbReference type="ChEBI" id="CHEBI:18420"/>
        <label>2</label>
    </ligand>
</feature>
<protein>
    <recommendedName>
        <fullName evidence="4 10">Ribonuclease H</fullName>
        <shortName evidence="10">RNase H</shortName>
        <ecNumber evidence="4 10">3.1.26.4</ecNumber>
    </recommendedName>
</protein>
<keyword evidence="10" id="KW-0963">Cytoplasm</keyword>
<evidence type="ECO:0000256" key="4">
    <source>
        <dbReference type="ARBA" id="ARBA00012180"/>
    </source>
</evidence>
<dbReference type="Pfam" id="PF00075">
    <property type="entry name" value="RNase_H"/>
    <property type="match status" value="1"/>
</dbReference>
<evidence type="ECO:0000256" key="7">
    <source>
        <dbReference type="ARBA" id="ARBA00022759"/>
    </source>
</evidence>
<dbReference type="PANTHER" id="PTHR10642:SF26">
    <property type="entry name" value="RIBONUCLEASE H1"/>
    <property type="match status" value="1"/>
</dbReference>
<feature type="binding site" evidence="10">
    <location>
        <position position="60"/>
    </location>
    <ligand>
        <name>Mg(2+)</name>
        <dbReference type="ChEBI" id="CHEBI:18420"/>
        <label>1</label>
    </ligand>
</feature>
<dbReference type="Proteomes" id="UP000177122">
    <property type="component" value="Unassembled WGS sequence"/>
</dbReference>
<dbReference type="SUPFAM" id="SSF53098">
    <property type="entry name" value="Ribonuclease H-like"/>
    <property type="match status" value="1"/>
</dbReference>
<dbReference type="InterPro" id="IPR012337">
    <property type="entry name" value="RNaseH-like_sf"/>
</dbReference>
<evidence type="ECO:0000256" key="1">
    <source>
        <dbReference type="ARBA" id="ARBA00000077"/>
    </source>
</evidence>
<dbReference type="GO" id="GO:0004523">
    <property type="term" value="F:RNA-DNA hybrid ribonuclease activity"/>
    <property type="evidence" value="ECO:0007669"/>
    <property type="project" value="UniProtKB-UniRule"/>
</dbReference>
<comment type="cofactor">
    <cofactor evidence="10">
        <name>Mg(2+)</name>
        <dbReference type="ChEBI" id="CHEBI:18420"/>
    </cofactor>
    <text evidence="10">Binds 1 Mg(2+) ion per subunit. May bind a second metal ion at a regulatory site, or after substrate binding.</text>
</comment>